<protein>
    <submittedName>
        <fullName evidence="2">Aminoglycoside phosphotransferase</fullName>
    </submittedName>
</protein>
<evidence type="ECO:0000313" key="3">
    <source>
        <dbReference type="Proteomes" id="UP000093053"/>
    </source>
</evidence>
<dbReference type="RefSeq" id="WP_065917420.1">
    <property type="nucleotide sequence ID" value="NZ_CP016793.1"/>
</dbReference>
<evidence type="ECO:0000313" key="2">
    <source>
        <dbReference type="EMBL" id="ANZ39077.1"/>
    </source>
</evidence>
<accession>A0A1B2HMW9</accession>
<keyword evidence="2" id="KW-0808">Transferase</keyword>
<organism evidence="2 3">
    <name type="scientific">Lentzea guizhouensis</name>
    <dbReference type="NCBI Taxonomy" id="1586287"/>
    <lineage>
        <taxon>Bacteria</taxon>
        <taxon>Bacillati</taxon>
        <taxon>Actinomycetota</taxon>
        <taxon>Actinomycetes</taxon>
        <taxon>Pseudonocardiales</taxon>
        <taxon>Pseudonocardiaceae</taxon>
        <taxon>Lentzea</taxon>
    </lineage>
</organism>
<feature type="domain" description="Aminoglycoside phosphotransferase" evidence="1">
    <location>
        <begin position="106"/>
        <end position="189"/>
    </location>
</feature>
<dbReference type="Pfam" id="PF01636">
    <property type="entry name" value="APH"/>
    <property type="match status" value="1"/>
</dbReference>
<dbReference type="AlphaFoldDB" id="A0A1B2HMW9"/>
<dbReference type="Gene3D" id="3.90.1200.10">
    <property type="match status" value="1"/>
</dbReference>
<proteinExistence type="predicted"/>
<dbReference type="OrthoDB" id="236897at2"/>
<evidence type="ECO:0000259" key="1">
    <source>
        <dbReference type="Pfam" id="PF01636"/>
    </source>
</evidence>
<gene>
    <name evidence="2" type="ORF">BBK82_26375</name>
</gene>
<dbReference type="InterPro" id="IPR011009">
    <property type="entry name" value="Kinase-like_dom_sf"/>
</dbReference>
<keyword evidence="3" id="KW-1185">Reference proteome</keyword>
<dbReference type="Proteomes" id="UP000093053">
    <property type="component" value="Chromosome"/>
</dbReference>
<dbReference type="GO" id="GO:0016740">
    <property type="term" value="F:transferase activity"/>
    <property type="evidence" value="ECO:0007669"/>
    <property type="project" value="UniProtKB-KW"/>
</dbReference>
<name>A0A1B2HMW9_9PSEU</name>
<dbReference type="STRING" id="1586287.BBK82_26375"/>
<dbReference type="InterPro" id="IPR002575">
    <property type="entry name" value="Aminoglycoside_PTrfase"/>
</dbReference>
<dbReference type="EMBL" id="CP016793">
    <property type="protein sequence ID" value="ANZ39077.1"/>
    <property type="molecule type" value="Genomic_DNA"/>
</dbReference>
<sequence length="248" mass="27065">MELLTGGGINEVYRTGDTVRRPTGAWSPLVHGLLRHVRAKGFTGAPDFHGIDEEGREVLTFFPGDVSNYPLSPAARSEEALVSAARLLRSYHDATVGFGRSGDWMLPAREPAEVVCHGDFAPYNCVLDGDTAVAMIDFDTAHPAPRRWDVAYALYRWAPLTHPDNGDGFGTVEQQAARAARFCDAYGLEDRSNLAEAVADRLTALVEFMHAQADAGNAAFASHIADGHDRLYLRDIEYIRTSFTGLLG</sequence>
<dbReference type="SUPFAM" id="SSF56112">
    <property type="entry name" value="Protein kinase-like (PK-like)"/>
    <property type="match status" value="1"/>
</dbReference>
<reference evidence="2 3" key="1">
    <citation type="submission" date="2016-07" db="EMBL/GenBank/DDBJ databases">
        <title>Complete genome sequence of the Lentzea guizhouensis DHS C013.</title>
        <authorList>
            <person name="Cao C."/>
        </authorList>
    </citation>
    <scope>NUCLEOTIDE SEQUENCE [LARGE SCALE GENOMIC DNA]</scope>
    <source>
        <strain evidence="2 3">DHS C013</strain>
    </source>
</reference>
<dbReference type="KEGG" id="led:BBK82_26375"/>